<evidence type="ECO:0000313" key="2">
    <source>
        <dbReference type="Proteomes" id="UP000248966"/>
    </source>
</evidence>
<reference evidence="1 2" key="1">
    <citation type="submission" date="2018-03" db="EMBL/GenBank/DDBJ databases">
        <title>Defining the species Micromonospora saelicesensis and Micromonospora noduli under the framework of genomics.</title>
        <authorList>
            <person name="Riesco R."/>
            <person name="Trujillo M.E."/>
        </authorList>
    </citation>
    <scope>NUCLEOTIDE SEQUENCE [LARGE SCALE GENOMIC DNA]</scope>
    <source>
        <strain evidence="1 2">LAH08</strain>
    </source>
</reference>
<accession>A0A328N5R9</accession>
<name>A0A328N5R9_9ACTN</name>
<comment type="caution">
    <text evidence="1">The sequence shown here is derived from an EMBL/GenBank/DDBJ whole genome shotgun (WGS) entry which is preliminary data.</text>
</comment>
<dbReference type="Proteomes" id="UP000248966">
    <property type="component" value="Unassembled WGS sequence"/>
</dbReference>
<sequence length="68" mass="7245">MPLAALTGAVVLLDLETPNFETVNATFAAFIEFLYRLGGFVATDRVKHGLRAAGTHQRLAPPGPIRPG</sequence>
<dbReference type="AlphaFoldDB" id="A0A328N5R9"/>
<proteinExistence type="predicted"/>
<gene>
    <name evidence="1" type="ORF">LAH08_01993</name>
</gene>
<organism evidence="1 2">
    <name type="scientific">Micromonospora noduli</name>
    <dbReference type="NCBI Taxonomy" id="709876"/>
    <lineage>
        <taxon>Bacteria</taxon>
        <taxon>Bacillati</taxon>
        <taxon>Actinomycetota</taxon>
        <taxon>Actinomycetes</taxon>
        <taxon>Micromonosporales</taxon>
        <taxon>Micromonosporaceae</taxon>
        <taxon>Micromonospora</taxon>
    </lineage>
</organism>
<dbReference type="EMBL" id="PYAA01000010">
    <property type="protein sequence ID" value="RAO03264.1"/>
    <property type="molecule type" value="Genomic_DNA"/>
</dbReference>
<evidence type="ECO:0000313" key="1">
    <source>
        <dbReference type="EMBL" id="RAO03264.1"/>
    </source>
</evidence>
<protein>
    <submittedName>
        <fullName evidence="1">Uncharacterized protein</fullName>
    </submittedName>
</protein>